<dbReference type="EMBL" id="BSXS01008621">
    <property type="protein sequence ID" value="GME93126.1"/>
    <property type="molecule type" value="Genomic_DNA"/>
</dbReference>
<accession>A0ACB5TR24</accession>
<dbReference type="Proteomes" id="UP001165064">
    <property type="component" value="Unassembled WGS sequence"/>
</dbReference>
<name>A0ACB5TR24_AMBMO</name>
<organism evidence="1 2">
    <name type="scientific">Ambrosiozyma monospora</name>
    <name type="common">Yeast</name>
    <name type="synonym">Endomycopsis monosporus</name>
    <dbReference type="NCBI Taxonomy" id="43982"/>
    <lineage>
        <taxon>Eukaryota</taxon>
        <taxon>Fungi</taxon>
        <taxon>Dikarya</taxon>
        <taxon>Ascomycota</taxon>
        <taxon>Saccharomycotina</taxon>
        <taxon>Pichiomycetes</taxon>
        <taxon>Pichiales</taxon>
        <taxon>Pichiaceae</taxon>
        <taxon>Ambrosiozyma</taxon>
    </lineage>
</organism>
<proteinExistence type="predicted"/>
<evidence type="ECO:0000313" key="2">
    <source>
        <dbReference type="Proteomes" id="UP001165064"/>
    </source>
</evidence>
<reference evidence="1" key="1">
    <citation type="submission" date="2023-04" db="EMBL/GenBank/DDBJ databases">
        <title>Ambrosiozyma monospora NBRC 10751.</title>
        <authorList>
            <person name="Ichikawa N."/>
            <person name="Sato H."/>
            <person name="Tonouchi N."/>
        </authorList>
    </citation>
    <scope>NUCLEOTIDE SEQUENCE</scope>
    <source>
        <strain evidence="1">NBRC 10751</strain>
    </source>
</reference>
<gene>
    <name evidence="1" type="ORF">Amon02_000924800</name>
</gene>
<comment type="caution">
    <text evidence="1">The sequence shown here is derived from an EMBL/GenBank/DDBJ whole genome shotgun (WGS) entry which is preliminary data.</text>
</comment>
<evidence type="ECO:0000313" key="1">
    <source>
        <dbReference type="EMBL" id="GME93126.1"/>
    </source>
</evidence>
<keyword evidence="2" id="KW-1185">Reference proteome</keyword>
<sequence length="141" mass="16109">MDKPSSNGLLKFLKTYFHKAGSFVIYDPVGGDPNANYGEVMRANLAKRGIEMPCLMVYRDVEGVKRRFIDEVGFAENGKVGVWDMKWVYHHWVDQDLIGQISRLEFLDELEELDLINLHYVLVVASWGDDGLEPPFTIIST</sequence>
<protein>
    <submittedName>
        <fullName evidence="1">Unnamed protein product</fullName>
    </submittedName>
</protein>